<organism evidence="2">
    <name type="scientific">Shewanella oncorhynchi</name>
    <dbReference type="NCBI Taxonomy" id="2726434"/>
    <lineage>
        <taxon>Bacteria</taxon>
        <taxon>Pseudomonadati</taxon>
        <taxon>Pseudomonadota</taxon>
        <taxon>Gammaproteobacteria</taxon>
        <taxon>Alteromonadales</taxon>
        <taxon>Shewanellaceae</taxon>
        <taxon>Shewanella</taxon>
    </lineage>
</organism>
<dbReference type="GeneID" id="301340968"/>
<sequence length="160" mass="18299">MSFFLLKRLTVLPDGNERKWFVLEVMRYGQQMDMGFNIQAIGLSLVILVTQGLFMDTKLFFQNGKLTLDINPSEMRMSHWVYAPVLINTETAEVLFDLSGKGWDFRSAEENGDDIILKLARYPDANNVFRLVLNISKDRASLNGNIFSINDVCKVLEDIV</sequence>
<accession>A0AA50KBI9</accession>
<dbReference type="EMBL" id="CP132914">
    <property type="protein sequence ID" value="WMB72149.1"/>
    <property type="molecule type" value="Genomic_DNA"/>
</dbReference>
<dbReference type="KEGG" id="sog:RA178_17255"/>
<dbReference type="RefSeq" id="WP_306683002.1">
    <property type="nucleotide sequence ID" value="NZ_CP132914.1"/>
</dbReference>
<feature type="transmembrane region" description="Helical" evidence="1">
    <location>
        <begin position="36"/>
        <end position="55"/>
    </location>
</feature>
<keyword evidence="1" id="KW-0812">Transmembrane</keyword>
<gene>
    <name evidence="2" type="ORF">RA178_17255</name>
</gene>
<protein>
    <submittedName>
        <fullName evidence="2">Uncharacterized protein</fullName>
    </submittedName>
</protein>
<keyword evidence="1" id="KW-1133">Transmembrane helix</keyword>
<dbReference type="Proteomes" id="UP001236800">
    <property type="component" value="Chromosome"/>
</dbReference>
<reference evidence="2" key="1">
    <citation type="submission" date="2023-08" db="EMBL/GenBank/DDBJ databases">
        <title>Complete genome sequence of Shewanella oncorhynchi Z-P2, a siderophore putrebactin-producing bacterium.</title>
        <authorList>
            <person name="Zhang Y."/>
        </authorList>
    </citation>
    <scope>NUCLEOTIDE SEQUENCE</scope>
    <source>
        <strain evidence="2">Z-P2</strain>
    </source>
</reference>
<proteinExistence type="predicted"/>
<evidence type="ECO:0000313" key="2">
    <source>
        <dbReference type="EMBL" id="WMB72149.1"/>
    </source>
</evidence>
<evidence type="ECO:0000256" key="1">
    <source>
        <dbReference type="SAM" id="Phobius"/>
    </source>
</evidence>
<keyword evidence="1" id="KW-0472">Membrane</keyword>
<name>A0AA50KBI9_9GAMM</name>
<dbReference type="AlphaFoldDB" id="A0AA50KBI9"/>